<feature type="transmembrane region" description="Helical" evidence="1">
    <location>
        <begin position="53"/>
        <end position="74"/>
    </location>
</feature>
<keyword evidence="1" id="KW-0472">Membrane</keyword>
<dbReference type="AlphaFoldDB" id="A0A0F8YZH4"/>
<keyword evidence="1" id="KW-0812">Transmembrane</keyword>
<comment type="caution">
    <text evidence="2">The sequence shown here is derived from an EMBL/GenBank/DDBJ whole genome shotgun (WGS) entry which is preliminary data.</text>
</comment>
<accession>A0A0F8YZH4</accession>
<dbReference type="GO" id="GO:0005524">
    <property type="term" value="F:ATP binding"/>
    <property type="evidence" value="ECO:0007669"/>
    <property type="project" value="InterPro"/>
</dbReference>
<dbReference type="Pfam" id="PF00873">
    <property type="entry name" value="ACR_tran"/>
    <property type="match status" value="1"/>
</dbReference>
<feature type="transmembrane region" description="Helical" evidence="1">
    <location>
        <begin position="106"/>
        <end position="128"/>
    </location>
</feature>
<dbReference type="InterPro" id="IPR027417">
    <property type="entry name" value="P-loop_NTPase"/>
</dbReference>
<dbReference type="PANTHER" id="PTHR32063">
    <property type="match status" value="1"/>
</dbReference>
<dbReference type="PANTHER" id="PTHR32063:SF18">
    <property type="entry name" value="CATION EFFLUX SYSTEM PROTEIN"/>
    <property type="match status" value="1"/>
</dbReference>
<evidence type="ECO:0000256" key="1">
    <source>
        <dbReference type="SAM" id="Phobius"/>
    </source>
</evidence>
<dbReference type="InterPro" id="IPR001036">
    <property type="entry name" value="Acrflvin-R"/>
</dbReference>
<reference evidence="2" key="1">
    <citation type="journal article" date="2015" name="Nature">
        <title>Complex archaea that bridge the gap between prokaryotes and eukaryotes.</title>
        <authorList>
            <person name="Spang A."/>
            <person name="Saw J.H."/>
            <person name="Jorgensen S.L."/>
            <person name="Zaremba-Niedzwiedzka K."/>
            <person name="Martijn J."/>
            <person name="Lind A.E."/>
            <person name="van Eijk R."/>
            <person name="Schleper C."/>
            <person name="Guy L."/>
            <person name="Ettema T.J."/>
        </authorList>
    </citation>
    <scope>NUCLEOTIDE SEQUENCE</scope>
</reference>
<dbReference type="Gene3D" id="1.20.1640.10">
    <property type="entry name" value="Multidrug efflux transporter AcrB transmembrane domain"/>
    <property type="match status" value="1"/>
</dbReference>
<proteinExistence type="predicted"/>
<evidence type="ECO:0000313" key="2">
    <source>
        <dbReference type="EMBL" id="KKK59484.1"/>
    </source>
</evidence>
<dbReference type="GO" id="GO:0016887">
    <property type="term" value="F:ATP hydrolysis activity"/>
    <property type="evidence" value="ECO:0007669"/>
    <property type="project" value="InterPro"/>
</dbReference>
<name>A0A0F8YZH4_9ZZZZ</name>
<dbReference type="EMBL" id="LAZR01063458">
    <property type="protein sequence ID" value="KKK59484.1"/>
    <property type="molecule type" value="Genomic_DNA"/>
</dbReference>
<gene>
    <name evidence="2" type="ORF">LCGC14_3033920</name>
</gene>
<sequence>DHTWAAMQGREALKVTWDEGPNAQLSSAAISRAFAAAADHPGEVLRNDGDAQAALAGSVPLFVLLMVLIVIFLFNALRQPLIIWMSVPLAMIGVTVGLLITGQPFGFMALLGILSLIGMLIKNAIVLIDEIDLHLHPSWQRMVVPKLTKVFPSCQFVISTHSPQVLGEVKGGHVRRLFQDPEKGLCVSIPKQAFGLNSSEVLEELMESPSRNEVTTGELHEVFQRIDDERFSDAKKKIDELSARVNGSIPELVRARALITMLDESLAD</sequence>
<dbReference type="GO" id="GO:0042910">
    <property type="term" value="F:xenobiotic transmembrane transporter activity"/>
    <property type="evidence" value="ECO:0007669"/>
    <property type="project" value="TreeGrafter"/>
</dbReference>
<keyword evidence="1" id="KW-1133">Transmembrane helix</keyword>
<feature type="transmembrane region" description="Helical" evidence="1">
    <location>
        <begin position="81"/>
        <end position="100"/>
    </location>
</feature>
<feature type="non-terminal residue" evidence="2">
    <location>
        <position position="1"/>
    </location>
</feature>
<dbReference type="SUPFAM" id="SSF52540">
    <property type="entry name" value="P-loop containing nucleoside triphosphate hydrolases"/>
    <property type="match status" value="1"/>
</dbReference>
<protein>
    <submittedName>
        <fullName evidence="2">Uncharacterized protein</fullName>
    </submittedName>
</protein>
<dbReference type="GO" id="GO:0005886">
    <property type="term" value="C:plasma membrane"/>
    <property type="evidence" value="ECO:0007669"/>
    <property type="project" value="TreeGrafter"/>
</dbReference>
<dbReference type="SUPFAM" id="SSF82866">
    <property type="entry name" value="Multidrug efflux transporter AcrB transmembrane domain"/>
    <property type="match status" value="1"/>
</dbReference>
<organism evidence="2">
    <name type="scientific">marine sediment metagenome</name>
    <dbReference type="NCBI Taxonomy" id="412755"/>
    <lineage>
        <taxon>unclassified sequences</taxon>
        <taxon>metagenomes</taxon>
        <taxon>ecological metagenomes</taxon>
    </lineage>
</organism>